<sequence length="328" mass="34287">MKNKAFIWIIVMIMLFLSVILALAFGAADVTYKEAWQAVTMTATSETITMLQELRIPRVIGAITVGAALALAGAMMQGVTRNPLADPGLLGVTAGANAALALTLAFFPASNYLMITLACFIGAAIGTILVVLVGTLAPSGFSPIRIVLAGAAISAFLYAIADGVSIAFQISKDVSMWTAGGLIGLSWAQLQIALPFVIVCIVLALLLSNQLSILRMSEDVAVSLGQNVILIKIAIYTLITILAGTAVALVGNLAFVGLMIPHIARRIVGSDYKKILPISVLIGGMFMVLADLVGRTINAPFETPVVAIVSVLGLPFFLLIVYKGVKAS</sequence>
<reference evidence="9 10" key="1">
    <citation type="submission" date="2020-08" db="EMBL/GenBank/DDBJ databases">
        <title>Genomic Encyclopedia of Type Strains, Phase IV (KMG-IV): sequencing the most valuable type-strain genomes for metagenomic binning, comparative biology and taxonomic classification.</title>
        <authorList>
            <person name="Goeker M."/>
        </authorList>
    </citation>
    <scope>NUCLEOTIDE SEQUENCE [LARGE SCALE GENOMIC DNA]</scope>
    <source>
        <strain evidence="9 10">DSM 11805</strain>
    </source>
</reference>
<evidence type="ECO:0000313" key="9">
    <source>
        <dbReference type="EMBL" id="MBB6513572.1"/>
    </source>
</evidence>
<feature type="transmembrane region" description="Helical" evidence="8">
    <location>
        <begin position="59"/>
        <end position="76"/>
    </location>
</feature>
<dbReference type="PANTHER" id="PTHR30472:SF65">
    <property type="entry name" value="SIDEROPHORE TRANSPORT SYSTEM PERMEASE PROTEIN YFIZ-RELATED"/>
    <property type="match status" value="1"/>
</dbReference>
<dbReference type="GO" id="GO:0022857">
    <property type="term" value="F:transmembrane transporter activity"/>
    <property type="evidence" value="ECO:0007669"/>
    <property type="project" value="InterPro"/>
</dbReference>
<evidence type="ECO:0000256" key="4">
    <source>
        <dbReference type="ARBA" id="ARBA00022475"/>
    </source>
</evidence>
<feature type="transmembrane region" description="Helical" evidence="8">
    <location>
        <begin position="146"/>
        <end position="168"/>
    </location>
</feature>
<dbReference type="EMBL" id="JACHON010000013">
    <property type="protein sequence ID" value="MBB6513572.1"/>
    <property type="molecule type" value="Genomic_DNA"/>
</dbReference>
<keyword evidence="3" id="KW-0813">Transport</keyword>
<dbReference type="Pfam" id="PF01032">
    <property type="entry name" value="FecCD"/>
    <property type="match status" value="1"/>
</dbReference>
<proteinExistence type="inferred from homology"/>
<feature type="transmembrane region" description="Helical" evidence="8">
    <location>
        <begin position="113"/>
        <end position="134"/>
    </location>
</feature>
<dbReference type="InterPro" id="IPR037294">
    <property type="entry name" value="ABC_BtuC-like"/>
</dbReference>
<dbReference type="GO" id="GO:0033214">
    <property type="term" value="P:siderophore-iron import into cell"/>
    <property type="evidence" value="ECO:0007669"/>
    <property type="project" value="TreeGrafter"/>
</dbReference>
<evidence type="ECO:0000256" key="5">
    <source>
        <dbReference type="ARBA" id="ARBA00022692"/>
    </source>
</evidence>
<dbReference type="Proteomes" id="UP000572212">
    <property type="component" value="Unassembled WGS sequence"/>
</dbReference>
<dbReference type="AlphaFoldDB" id="A0A841RNW9"/>
<comment type="caution">
    <text evidence="9">The sequence shown here is derived from an EMBL/GenBank/DDBJ whole genome shotgun (WGS) entry which is preliminary data.</text>
</comment>
<comment type="similarity">
    <text evidence="2">Belongs to the binding-protein-dependent transport system permease family. FecCD subfamily.</text>
</comment>
<feature type="transmembrane region" description="Helical" evidence="8">
    <location>
        <begin position="305"/>
        <end position="325"/>
    </location>
</feature>
<dbReference type="FunFam" id="1.10.3470.10:FF:000001">
    <property type="entry name" value="Vitamin B12 ABC transporter permease BtuC"/>
    <property type="match status" value="1"/>
</dbReference>
<evidence type="ECO:0000256" key="1">
    <source>
        <dbReference type="ARBA" id="ARBA00004651"/>
    </source>
</evidence>
<gene>
    <name evidence="9" type="ORF">GGQ92_002384</name>
</gene>
<name>A0A841RNW9_9BACI</name>
<dbReference type="Gene3D" id="1.10.3470.10">
    <property type="entry name" value="ABC transporter involved in vitamin B12 uptake, BtuC"/>
    <property type="match status" value="1"/>
</dbReference>
<evidence type="ECO:0000256" key="8">
    <source>
        <dbReference type="SAM" id="Phobius"/>
    </source>
</evidence>
<keyword evidence="4" id="KW-1003">Cell membrane</keyword>
<feature type="transmembrane region" description="Helical" evidence="8">
    <location>
        <begin position="275"/>
        <end position="293"/>
    </location>
</feature>
<evidence type="ECO:0000256" key="6">
    <source>
        <dbReference type="ARBA" id="ARBA00022989"/>
    </source>
</evidence>
<evidence type="ECO:0000313" key="10">
    <source>
        <dbReference type="Proteomes" id="UP000572212"/>
    </source>
</evidence>
<keyword evidence="5 8" id="KW-0812">Transmembrane</keyword>
<feature type="transmembrane region" description="Helical" evidence="8">
    <location>
        <begin position="7"/>
        <end position="28"/>
    </location>
</feature>
<keyword evidence="6 8" id="KW-1133">Transmembrane helix</keyword>
<feature type="transmembrane region" description="Helical" evidence="8">
    <location>
        <begin position="188"/>
        <end position="208"/>
    </location>
</feature>
<evidence type="ECO:0000256" key="2">
    <source>
        <dbReference type="ARBA" id="ARBA00007935"/>
    </source>
</evidence>
<dbReference type="CDD" id="cd06550">
    <property type="entry name" value="TM_ABC_iron-siderophores_like"/>
    <property type="match status" value="1"/>
</dbReference>
<dbReference type="SUPFAM" id="SSF81345">
    <property type="entry name" value="ABC transporter involved in vitamin B12 uptake, BtuC"/>
    <property type="match status" value="1"/>
</dbReference>
<protein>
    <submittedName>
        <fullName evidence="9">Iron complex transport system permease protein</fullName>
    </submittedName>
</protein>
<dbReference type="PANTHER" id="PTHR30472">
    <property type="entry name" value="FERRIC ENTEROBACTIN TRANSPORT SYSTEM PERMEASE PROTEIN"/>
    <property type="match status" value="1"/>
</dbReference>
<comment type="subcellular location">
    <subcellularLocation>
        <location evidence="1">Cell membrane</location>
        <topology evidence="1">Multi-pass membrane protein</topology>
    </subcellularLocation>
</comment>
<evidence type="ECO:0000256" key="3">
    <source>
        <dbReference type="ARBA" id="ARBA00022448"/>
    </source>
</evidence>
<evidence type="ECO:0000256" key="7">
    <source>
        <dbReference type="ARBA" id="ARBA00023136"/>
    </source>
</evidence>
<feature type="transmembrane region" description="Helical" evidence="8">
    <location>
        <begin position="245"/>
        <end position="263"/>
    </location>
</feature>
<keyword evidence="7 8" id="KW-0472">Membrane</keyword>
<dbReference type="RefSeq" id="WP_184248997.1">
    <property type="nucleotide sequence ID" value="NZ_BAAACU010000005.1"/>
</dbReference>
<organism evidence="9 10">
    <name type="scientific">Gracilibacillus halotolerans</name>
    <dbReference type="NCBI Taxonomy" id="74386"/>
    <lineage>
        <taxon>Bacteria</taxon>
        <taxon>Bacillati</taxon>
        <taxon>Bacillota</taxon>
        <taxon>Bacilli</taxon>
        <taxon>Bacillales</taxon>
        <taxon>Bacillaceae</taxon>
        <taxon>Gracilibacillus</taxon>
    </lineage>
</organism>
<accession>A0A841RNW9</accession>
<dbReference type="GO" id="GO:0005886">
    <property type="term" value="C:plasma membrane"/>
    <property type="evidence" value="ECO:0007669"/>
    <property type="project" value="UniProtKB-SubCell"/>
</dbReference>
<keyword evidence="10" id="KW-1185">Reference proteome</keyword>
<dbReference type="InterPro" id="IPR000522">
    <property type="entry name" value="ABC_transptr_permease_BtuC"/>
</dbReference>
<feature type="transmembrane region" description="Helical" evidence="8">
    <location>
        <begin position="88"/>
        <end position="107"/>
    </location>
</feature>